<dbReference type="Proteomes" id="UP000800038">
    <property type="component" value="Unassembled WGS sequence"/>
</dbReference>
<keyword evidence="3" id="KW-1185">Reference proteome</keyword>
<accession>A0A6A5SNE4</accession>
<keyword evidence="1" id="KW-0732">Signal</keyword>
<dbReference type="AlphaFoldDB" id="A0A6A5SNE4"/>
<name>A0A6A5SNE4_9PLEO</name>
<gene>
    <name evidence="2" type="ORF">EJ02DRAFT_424293</name>
</gene>
<evidence type="ECO:0000256" key="1">
    <source>
        <dbReference type="SAM" id="SignalP"/>
    </source>
</evidence>
<sequence length="89" mass="9891">MRLFTLFLAFLSIAAAITLSRHDGTTLELRDEPMEVDLSNVIRPGRRPGPATTIFHHSDTVTTQNEGWMLLFTTDIQAQGDRVASYGCP</sequence>
<evidence type="ECO:0000313" key="3">
    <source>
        <dbReference type="Proteomes" id="UP000800038"/>
    </source>
</evidence>
<organism evidence="2 3">
    <name type="scientific">Clathrospora elynae</name>
    <dbReference type="NCBI Taxonomy" id="706981"/>
    <lineage>
        <taxon>Eukaryota</taxon>
        <taxon>Fungi</taxon>
        <taxon>Dikarya</taxon>
        <taxon>Ascomycota</taxon>
        <taxon>Pezizomycotina</taxon>
        <taxon>Dothideomycetes</taxon>
        <taxon>Pleosporomycetidae</taxon>
        <taxon>Pleosporales</taxon>
        <taxon>Diademaceae</taxon>
        <taxon>Clathrospora</taxon>
    </lineage>
</organism>
<protein>
    <submittedName>
        <fullName evidence="2">Uncharacterized protein</fullName>
    </submittedName>
</protein>
<reference evidence="2" key="1">
    <citation type="journal article" date="2020" name="Stud. Mycol.">
        <title>101 Dothideomycetes genomes: a test case for predicting lifestyles and emergence of pathogens.</title>
        <authorList>
            <person name="Haridas S."/>
            <person name="Albert R."/>
            <person name="Binder M."/>
            <person name="Bloem J."/>
            <person name="Labutti K."/>
            <person name="Salamov A."/>
            <person name="Andreopoulos B."/>
            <person name="Baker S."/>
            <person name="Barry K."/>
            <person name="Bills G."/>
            <person name="Bluhm B."/>
            <person name="Cannon C."/>
            <person name="Castanera R."/>
            <person name="Culley D."/>
            <person name="Daum C."/>
            <person name="Ezra D."/>
            <person name="Gonzalez J."/>
            <person name="Henrissat B."/>
            <person name="Kuo A."/>
            <person name="Liang C."/>
            <person name="Lipzen A."/>
            <person name="Lutzoni F."/>
            <person name="Magnuson J."/>
            <person name="Mondo S."/>
            <person name="Nolan M."/>
            <person name="Ohm R."/>
            <person name="Pangilinan J."/>
            <person name="Park H.-J."/>
            <person name="Ramirez L."/>
            <person name="Alfaro M."/>
            <person name="Sun H."/>
            <person name="Tritt A."/>
            <person name="Yoshinaga Y."/>
            <person name="Zwiers L.-H."/>
            <person name="Turgeon B."/>
            <person name="Goodwin S."/>
            <person name="Spatafora J."/>
            <person name="Crous P."/>
            <person name="Grigoriev I."/>
        </authorList>
    </citation>
    <scope>NUCLEOTIDE SEQUENCE</scope>
    <source>
        <strain evidence="2">CBS 161.51</strain>
    </source>
</reference>
<feature type="chain" id="PRO_5025489079" evidence="1">
    <location>
        <begin position="17"/>
        <end position="89"/>
    </location>
</feature>
<dbReference type="EMBL" id="ML976069">
    <property type="protein sequence ID" value="KAF1940096.1"/>
    <property type="molecule type" value="Genomic_DNA"/>
</dbReference>
<proteinExistence type="predicted"/>
<feature type="signal peptide" evidence="1">
    <location>
        <begin position="1"/>
        <end position="16"/>
    </location>
</feature>
<evidence type="ECO:0000313" key="2">
    <source>
        <dbReference type="EMBL" id="KAF1940096.1"/>
    </source>
</evidence>